<feature type="compositionally biased region" description="Low complexity" evidence="7">
    <location>
        <begin position="995"/>
        <end position="1006"/>
    </location>
</feature>
<feature type="compositionally biased region" description="Basic and acidic residues" evidence="7">
    <location>
        <begin position="1416"/>
        <end position="1429"/>
    </location>
</feature>
<dbReference type="Pfam" id="PF06011">
    <property type="entry name" value="TRP"/>
    <property type="match status" value="1"/>
</dbReference>
<feature type="compositionally biased region" description="Polar residues" evidence="7">
    <location>
        <begin position="786"/>
        <end position="799"/>
    </location>
</feature>
<dbReference type="InterPro" id="IPR010308">
    <property type="entry name" value="TRP_C"/>
</dbReference>
<name>A0A1A6A5R0_9TREE</name>
<feature type="transmembrane region" description="Helical" evidence="8">
    <location>
        <begin position="504"/>
        <end position="525"/>
    </location>
</feature>
<gene>
    <name evidence="11" type="ORF">I303_04730</name>
</gene>
<protein>
    <submittedName>
        <fullName evidence="11">Membrane protein</fullName>
    </submittedName>
</protein>
<evidence type="ECO:0000256" key="8">
    <source>
        <dbReference type="SAM" id="Phobius"/>
    </source>
</evidence>
<feature type="chain" id="PRO_5008342130" evidence="9">
    <location>
        <begin position="18"/>
        <end position="1429"/>
    </location>
</feature>
<feature type="compositionally biased region" description="Basic and acidic residues" evidence="7">
    <location>
        <begin position="856"/>
        <end position="873"/>
    </location>
</feature>
<feature type="region of interest" description="Disordered" evidence="7">
    <location>
        <begin position="428"/>
        <end position="464"/>
    </location>
</feature>
<evidence type="ECO:0000256" key="7">
    <source>
        <dbReference type="SAM" id="MobiDB-lite"/>
    </source>
</evidence>
<keyword evidence="4 9" id="KW-0732">Signal</keyword>
<feature type="compositionally biased region" description="Low complexity" evidence="7">
    <location>
        <begin position="1277"/>
        <end position="1298"/>
    </location>
</feature>
<feature type="region of interest" description="Disordered" evidence="7">
    <location>
        <begin position="777"/>
        <end position="799"/>
    </location>
</feature>
<evidence type="ECO:0000256" key="9">
    <source>
        <dbReference type="SAM" id="SignalP"/>
    </source>
</evidence>
<comment type="similarity">
    <text evidence="2">Belongs to the transient receptor potential (TRP) ion channel family.</text>
</comment>
<dbReference type="GO" id="GO:0055085">
    <property type="term" value="P:transmembrane transport"/>
    <property type="evidence" value="ECO:0007669"/>
    <property type="project" value="TreeGrafter"/>
</dbReference>
<feature type="transmembrane region" description="Helical" evidence="8">
    <location>
        <begin position="621"/>
        <end position="642"/>
    </location>
</feature>
<dbReference type="InterPro" id="IPR032800">
    <property type="entry name" value="TRP_N"/>
</dbReference>
<feature type="compositionally biased region" description="Basic residues" evidence="7">
    <location>
        <begin position="1096"/>
        <end position="1111"/>
    </location>
</feature>
<dbReference type="STRING" id="1296121.A0A1A6A5R0"/>
<feature type="compositionally biased region" description="Low complexity" evidence="7">
    <location>
        <begin position="1212"/>
        <end position="1234"/>
    </location>
</feature>
<evidence type="ECO:0000256" key="3">
    <source>
        <dbReference type="ARBA" id="ARBA00022692"/>
    </source>
</evidence>
<organism evidence="11">
    <name type="scientific">Kwoniella dejecticola CBS 10117</name>
    <dbReference type="NCBI Taxonomy" id="1296121"/>
    <lineage>
        <taxon>Eukaryota</taxon>
        <taxon>Fungi</taxon>
        <taxon>Dikarya</taxon>
        <taxon>Basidiomycota</taxon>
        <taxon>Agaricomycotina</taxon>
        <taxon>Tremellomycetes</taxon>
        <taxon>Tremellales</taxon>
        <taxon>Cryptococcaceae</taxon>
        <taxon>Kwoniella</taxon>
    </lineage>
</organism>
<evidence type="ECO:0000256" key="1">
    <source>
        <dbReference type="ARBA" id="ARBA00004141"/>
    </source>
</evidence>
<feature type="compositionally biased region" description="Acidic residues" evidence="7">
    <location>
        <begin position="1081"/>
        <end position="1093"/>
    </location>
</feature>
<feature type="compositionally biased region" description="Polar residues" evidence="7">
    <location>
        <begin position="1348"/>
        <end position="1362"/>
    </location>
</feature>
<reference evidence="11" key="1">
    <citation type="submission" date="2013-07" db="EMBL/GenBank/DDBJ databases">
        <title>The Genome Sequence of Cryptococcus dejecticola CBS10117.</title>
        <authorList>
            <consortium name="The Broad Institute Genome Sequencing Platform"/>
            <person name="Cuomo C."/>
            <person name="Litvintseva A."/>
            <person name="Chen Y."/>
            <person name="Heitman J."/>
            <person name="Sun S."/>
            <person name="Springer D."/>
            <person name="Dromer F."/>
            <person name="Young S.K."/>
            <person name="Zeng Q."/>
            <person name="Gargeya S."/>
            <person name="Fitzgerald M."/>
            <person name="Abouelleil A."/>
            <person name="Alvarado L."/>
            <person name="Berlin A.M."/>
            <person name="Chapman S.B."/>
            <person name="Dewar J."/>
            <person name="Goldberg J."/>
            <person name="Griggs A."/>
            <person name="Gujja S."/>
            <person name="Hansen M."/>
            <person name="Howarth C."/>
            <person name="Imamovic A."/>
            <person name="Larimer J."/>
            <person name="McCowan C."/>
            <person name="Murphy C."/>
            <person name="Pearson M."/>
            <person name="Priest M."/>
            <person name="Roberts A."/>
            <person name="Saif S."/>
            <person name="Shea T."/>
            <person name="Sykes S."/>
            <person name="Wortman J."/>
            <person name="Nusbaum C."/>
            <person name="Birren B."/>
        </authorList>
    </citation>
    <scope>NUCLEOTIDE SEQUENCE [LARGE SCALE GENOMIC DNA]</scope>
    <source>
        <strain evidence="11">CBS 10117</strain>
    </source>
</reference>
<dbReference type="EMBL" id="KI894031">
    <property type="protein sequence ID" value="OBR85395.1"/>
    <property type="molecule type" value="Genomic_DNA"/>
</dbReference>
<feature type="domain" description="ML-like" evidence="10">
    <location>
        <begin position="17"/>
        <end position="187"/>
    </location>
</feature>
<dbReference type="PANTHER" id="PTHR31145:SF6">
    <property type="entry name" value="INTEGRAL MEMBRANE PROTEIN (AFU_ORTHOLOGUE AFUA_7G01610)"/>
    <property type="match status" value="1"/>
</dbReference>
<keyword evidence="6 8" id="KW-0472">Membrane</keyword>
<dbReference type="PANTHER" id="PTHR31145">
    <property type="entry name" value="INTEGRAL MEMBRANE PROTEIN (AFU_ORTHOLOGUE AFUA_7G01610)"/>
    <property type="match status" value="1"/>
</dbReference>
<feature type="compositionally biased region" description="Polar residues" evidence="7">
    <location>
        <begin position="954"/>
        <end position="969"/>
    </location>
</feature>
<evidence type="ECO:0000313" key="11">
    <source>
        <dbReference type="EMBL" id="OBR85395.1"/>
    </source>
</evidence>
<evidence type="ECO:0000256" key="2">
    <source>
        <dbReference type="ARBA" id="ARBA00010642"/>
    </source>
</evidence>
<feature type="compositionally biased region" description="Polar residues" evidence="7">
    <location>
        <begin position="1380"/>
        <end position="1406"/>
    </location>
</feature>
<feature type="transmembrane region" description="Helical" evidence="8">
    <location>
        <begin position="597"/>
        <end position="615"/>
    </location>
</feature>
<accession>A0A1A6A5R0</accession>
<feature type="transmembrane region" description="Helical" evidence="8">
    <location>
        <begin position="545"/>
        <end position="564"/>
    </location>
</feature>
<evidence type="ECO:0000259" key="10">
    <source>
        <dbReference type="SMART" id="SM01320"/>
    </source>
</evidence>
<feature type="signal peptide" evidence="9">
    <location>
        <begin position="1"/>
        <end position="17"/>
    </location>
</feature>
<feature type="compositionally biased region" description="Gly residues" evidence="7">
    <location>
        <begin position="1324"/>
        <end position="1334"/>
    </location>
</feature>
<feature type="compositionally biased region" description="Polar residues" evidence="7">
    <location>
        <begin position="1007"/>
        <end position="1019"/>
    </location>
</feature>
<sequence>MYRYLYTILIIATCALATPLQAQFSSCLSQYSPIAAAQNRMNVTNAYAEIIPRAEANQLGLATDGHRVLRVDLVGVVGSEVSGYDNVTNKLATLFTNTKAATWNVYQSTSWLCNSVFPSELPTPYFPYNTTYCPLPAGDFAINLTIPLYSSYALTTLQTEVRIVDTSTEAANLACIDIHISPYNRKGWYYKLFLWLPVATAIGFWIVSWGARFVTGWIVGSGVAEYDQKESSALKIAGVGNPNKREARLRKWGTMIISGLSGERLSVSGGLLRFSTPSLKDVIFHVQFCTMLGMIAVNWPQFAYPIFARGAWADLVWNTTLVQGSNADEKRVMTYPYKYTPPAAFATQMNDAQYPLYLDPDLFNPLFDNHDASPGMESFTTAVGLRPQDLFGTCLAIFLMLTAAVMFISLFVWFHHGLFEYISISSTAKQHGSPGPKRASLGSSPRGSFGGKEAYDPSRNPSLWSDGPNSLPTRASLSQQNRVNSPSPLRRIWFRFRFKGEAGAFHAAALYGNLIRLILTFHLPITAFSLYQLTLGSRASIVSRVFAALAFASISVIIPAFILYRISRTASGKLYDATRTLLSLGPMYNIYVENKQMYRVVPLTASLIVGIVIGAGQKSGIAQAIIVILVELAMLIIPGVWYPWGEGASMGAPNAFLGMIRLISAVLVMLLSPPVSSTSTSNPHRELTISTLMRPNESQIALNSPTTDWITYAILILQAIIFIFFLLMLITKIIEGSVRLAGGVHFDESTHPLDGGIFAAIMDLDCLNGVRGGKAAARKRRKRGSRQLQRNVSAAGSLTTQMMLDRHSQGVSRPPVPTSEVSTPFLTPGYPQIPMQERPSYFPNYTAPPLGPPPPEPERLSSESRSAEGHGENIMDAWRPSPVPSSKSGYAPPGTYVPSANSPTRHVYGQVPTSTPPPGNGAPHRTFSVVRGGRADLENPYEVLAGPGGRRQSADSSNRSPNIRVSQVAQRPMSPPHNRQQSSSAVIELATPLASPSIMPSTSITPNATPGPSRQQGMKPNNVGLKPPALAIPKRRSLNDLKNDPSPESQYSSSTVKKHKKNKSSVGWLIRSSHDKRGGSDDESDDLPSDDEPGPSKRKTAKAKAEKRRKSSLPGTEGFREPLPFEDVPLSPEQEDHRTTRAGGNGFAGLFGRKKKRSQLDEEIASQARDENKARKAALAAESGALFAGVDAPSTTSPNSKKGFVVKRPGLSPTSPAAASASASSSNYAQASSSFRVKRMNQPLPTPLPQVTKTPNEHEYISSVHPSPNMGTTASLSTNTNHNGSSASASASGQTSANVTPGSNHSIALPASNTGYPSSSGHSNGNGSGQGGSSKGFRVIRPPKFGMTDTTQSIPVSSSASGNHEPPAQMGYPPSAFVPISSTPAPARTANSEQQNRLSVASSNSKAGGGLSPGRPARDPRRLSGEIQR</sequence>
<proteinExistence type="inferred from homology"/>
<evidence type="ECO:0000256" key="4">
    <source>
        <dbReference type="ARBA" id="ARBA00022729"/>
    </source>
</evidence>
<dbReference type="VEuPathDB" id="FungiDB:I303_04730"/>
<comment type="subcellular location">
    <subcellularLocation>
        <location evidence="1">Membrane</location>
        <topology evidence="1">Multi-pass membrane protein</topology>
    </subcellularLocation>
</comment>
<feature type="compositionally biased region" description="Polar residues" evidence="7">
    <location>
        <begin position="1046"/>
        <end position="1055"/>
    </location>
</feature>
<dbReference type="InterPro" id="IPR040241">
    <property type="entry name" value="TRP_Flc/Pkd2-like"/>
</dbReference>
<feature type="transmembrane region" description="Helical" evidence="8">
    <location>
        <begin position="709"/>
        <end position="730"/>
    </location>
</feature>
<dbReference type="OrthoDB" id="5312224at2759"/>
<evidence type="ECO:0000256" key="5">
    <source>
        <dbReference type="ARBA" id="ARBA00022989"/>
    </source>
</evidence>
<feature type="region of interest" description="Disordered" evidence="7">
    <location>
        <begin position="1189"/>
        <end position="1429"/>
    </location>
</feature>
<feature type="region of interest" description="Disordered" evidence="7">
    <location>
        <begin position="827"/>
        <end position="1172"/>
    </location>
</feature>
<dbReference type="SMART" id="SM01320">
    <property type="entry name" value="TRP_N"/>
    <property type="match status" value="1"/>
</dbReference>
<evidence type="ECO:0000256" key="6">
    <source>
        <dbReference type="ARBA" id="ARBA00023136"/>
    </source>
</evidence>
<dbReference type="GO" id="GO:0016020">
    <property type="term" value="C:membrane"/>
    <property type="evidence" value="ECO:0007669"/>
    <property type="project" value="UniProtKB-SubCell"/>
</dbReference>
<feature type="transmembrane region" description="Helical" evidence="8">
    <location>
        <begin position="390"/>
        <end position="414"/>
    </location>
</feature>
<feature type="compositionally biased region" description="Polar residues" evidence="7">
    <location>
        <begin position="1264"/>
        <end position="1276"/>
    </location>
</feature>
<keyword evidence="5 8" id="KW-1133">Transmembrane helix</keyword>
<feature type="transmembrane region" description="Helical" evidence="8">
    <location>
        <begin position="188"/>
        <end position="207"/>
    </location>
</feature>
<feature type="compositionally biased region" description="Polar residues" evidence="7">
    <location>
        <begin position="1299"/>
        <end position="1317"/>
    </location>
</feature>
<keyword evidence="3 8" id="KW-0812">Transmembrane</keyword>